<dbReference type="GO" id="GO:0043565">
    <property type="term" value="F:sequence-specific DNA binding"/>
    <property type="evidence" value="ECO:0007669"/>
    <property type="project" value="InterPro"/>
</dbReference>
<dbReference type="PANTHER" id="PTHR47893">
    <property type="entry name" value="REGULATORY PROTEIN PCHR"/>
    <property type="match status" value="1"/>
</dbReference>
<dbReference type="SUPFAM" id="SSF46689">
    <property type="entry name" value="Homeodomain-like"/>
    <property type="match status" value="2"/>
</dbReference>
<dbReference type="PRINTS" id="PR00032">
    <property type="entry name" value="HTHARAC"/>
</dbReference>
<accession>A0A847RWN5</accession>
<evidence type="ECO:0000313" key="5">
    <source>
        <dbReference type="EMBL" id="NLR67236.1"/>
    </source>
</evidence>
<dbReference type="AlphaFoldDB" id="A0A847RWN5"/>
<dbReference type="RefSeq" id="WP_168873116.1">
    <property type="nucleotide sequence ID" value="NZ_JABAIA010000002.1"/>
</dbReference>
<evidence type="ECO:0000256" key="3">
    <source>
        <dbReference type="ARBA" id="ARBA00023163"/>
    </source>
</evidence>
<evidence type="ECO:0000256" key="2">
    <source>
        <dbReference type="ARBA" id="ARBA00023125"/>
    </source>
</evidence>
<dbReference type="InterPro" id="IPR053142">
    <property type="entry name" value="PchR_regulatory_protein"/>
</dbReference>
<gene>
    <name evidence="5" type="ORF">HGH92_23220</name>
</gene>
<evidence type="ECO:0000259" key="4">
    <source>
        <dbReference type="PROSITE" id="PS01124"/>
    </source>
</evidence>
<organism evidence="5 6">
    <name type="scientific">Chitinophaga varians</name>
    <dbReference type="NCBI Taxonomy" id="2202339"/>
    <lineage>
        <taxon>Bacteria</taxon>
        <taxon>Pseudomonadati</taxon>
        <taxon>Bacteroidota</taxon>
        <taxon>Chitinophagia</taxon>
        <taxon>Chitinophagales</taxon>
        <taxon>Chitinophagaceae</taxon>
        <taxon>Chitinophaga</taxon>
    </lineage>
</organism>
<proteinExistence type="predicted"/>
<name>A0A847RWN5_9BACT</name>
<keyword evidence="3" id="KW-0804">Transcription</keyword>
<dbReference type="InterPro" id="IPR020449">
    <property type="entry name" value="Tscrpt_reg_AraC-type_HTH"/>
</dbReference>
<keyword evidence="1" id="KW-0805">Transcription regulation</keyword>
<dbReference type="PROSITE" id="PS01124">
    <property type="entry name" value="HTH_ARAC_FAMILY_2"/>
    <property type="match status" value="1"/>
</dbReference>
<keyword evidence="2" id="KW-0238">DNA-binding</keyword>
<evidence type="ECO:0000256" key="1">
    <source>
        <dbReference type="ARBA" id="ARBA00023015"/>
    </source>
</evidence>
<keyword evidence="6" id="KW-1185">Reference proteome</keyword>
<feature type="domain" description="HTH araC/xylS-type" evidence="4">
    <location>
        <begin position="224"/>
        <end position="321"/>
    </location>
</feature>
<evidence type="ECO:0000313" key="6">
    <source>
        <dbReference type="Proteomes" id="UP000570474"/>
    </source>
</evidence>
<dbReference type="EMBL" id="JABAIA010000002">
    <property type="protein sequence ID" value="NLR67236.1"/>
    <property type="molecule type" value="Genomic_DNA"/>
</dbReference>
<reference evidence="5 6" key="1">
    <citation type="submission" date="2020-04" db="EMBL/GenBank/DDBJ databases">
        <authorList>
            <person name="Yin C."/>
        </authorList>
    </citation>
    <scope>NUCLEOTIDE SEQUENCE [LARGE SCALE GENOMIC DNA]</scope>
    <source>
        <strain evidence="5 6">Ae27</strain>
    </source>
</reference>
<dbReference type="Pfam" id="PF12833">
    <property type="entry name" value="HTH_18"/>
    <property type="match status" value="1"/>
</dbReference>
<dbReference type="PANTHER" id="PTHR47893:SF1">
    <property type="entry name" value="REGULATORY PROTEIN PCHR"/>
    <property type="match status" value="1"/>
</dbReference>
<dbReference type="GO" id="GO:0003700">
    <property type="term" value="F:DNA-binding transcription factor activity"/>
    <property type="evidence" value="ECO:0007669"/>
    <property type="project" value="InterPro"/>
</dbReference>
<dbReference type="InterPro" id="IPR018060">
    <property type="entry name" value="HTH_AraC"/>
</dbReference>
<dbReference type="SMART" id="SM00342">
    <property type="entry name" value="HTH_ARAC"/>
    <property type="match status" value="1"/>
</dbReference>
<dbReference type="PROSITE" id="PS00041">
    <property type="entry name" value="HTH_ARAC_FAMILY_1"/>
    <property type="match status" value="1"/>
</dbReference>
<comment type="caution">
    <text evidence="5">The sequence shown here is derived from an EMBL/GenBank/DDBJ whole genome shotgun (WGS) entry which is preliminary data.</text>
</comment>
<sequence>MMQSSANHTAAFRDAFLIPQGEVHQYRLPMPDIDGSGRFVLCEDMAIADGSVVAGPPEFSWQHYNEKTFVELNFVMAGKLYQTHEGLISRQLLTQGYANILFNPCSWEKNELADAKGFRNLGVHITPERMIALLNSYAPELHQLTDKIAKGTPFVIHSPSGYFAPRLQHTLDHIWESPLPQGLKRLHFETQVLQLFALQCEALLSSSRSAATNPLRAADRERLHHARQYLLEHLASPPSLAELSRLCGLNEFKLKKGFRLLFGQSVFGFVSNERLEAAREQILQGEHNISEIAYGLGYTHPQHFHRAFKKKFGITPMGLLK</sequence>
<protein>
    <submittedName>
        <fullName evidence="5">Helix-turn-helix transcriptional regulator</fullName>
    </submittedName>
</protein>
<dbReference type="Proteomes" id="UP000570474">
    <property type="component" value="Unassembled WGS sequence"/>
</dbReference>
<dbReference type="InterPro" id="IPR009057">
    <property type="entry name" value="Homeodomain-like_sf"/>
</dbReference>
<dbReference type="InterPro" id="IPR018062">
    <property type="entry name" value="HTH_AraC-typ_CS"/>
</dbReference>
<dbReference type="Gene3D" id="1.10.10.60">
    <property type="entry name" value="Homeodomain-like"/>
    <property type="match status" value="1"/>
</dbReference>